<dbReference type="GO" id="GO:0003746">
    <property type="term" value="F:translation elongation factor activity"/>
    <property type="evidence" value="ECO:0007669"/>
    <property type="project" value="UniProtKB-UniRule"/>
</dbReference>
<evidence type="ECO:0000256" key="1">
    <source>
        <dbReference type="ARBA" id="ARBA00004496"/>
    </source>
</evidence>
<dbReference type="AlphaFoldDB" id="A0A1F5T3Q4"/>
<dbReference type="FunFam" id="2.30.30.30:FF:000003">
    <property type="entry name" value="Elongation factor P"/>
    <property type="match status" value="1"/>
</dbReference>
<dbReference type="InterPro" id="IPR015365">
    <property type="entry name" value="Elong-fact-P_C"/>
</dbReference>
<comment type="similarity">
    <text evidence="3 7 9">Belongs to the elongation factor P family.</text>
</comment>
<protein>
    <recommendedName>
        <fullName evidence="7 8">Elongation factor P</fullName>
        <shortName evidence="7">EF-P</shortName>
    </recommendedName>
</protein>
<dbReference type="STRING" id="1798002.A2478_01580"/>
<evidence type="ECO:0000259" key="11">
    <source>
        <dbReference type="SMART" id="SM01185"/>
    </source>
</evidence>
<evidence type="ECO:0000256" key="4">
    <source>
        <dbReference type="ARBA" id="ARBA00022490"/>
    </source>
</evidence>
<dbReference type="Gene3D" id="2.30.30.30">
    <property type="match status" value="1"/>
</dbReference>
<organism evidence="12 13">
    <name type="scientific">Candidatus Falkowbacteria bacterium RIFOXYC2_FULL_36_12</name>
    <dbReference type="NCBI Taxonomy" id="1798002"/>
    <lineage>
        <taxon>Bacteria</taxon>
        <taxon>Candidatus Falkowiibacteriota</taxon>
    </lineage>
</organism>
<evidence type="ECO:0000256" key="2">
    <source>
        <dbReference type="ARBA" id="ARBA00004815"/>
    </source>
</evidence>
<dbReference type="CDD" id="cd04470">
    <property type="entry name" value="S1_EF-P_repeat_1"/>
    <property type="match status" value="1"/>
</dbReference>
<dbReference type="EMBL" id="MFGJ01000001">
    <property type="protein sequence ID" value="OGF33373.1"/>
    <property type="molecule type" value="Genomic_DNA"/>
</dbReference>
<dbReference type="InterPro" id="IPR008991">
    <property type="entry name" value="Translation_prot_SH3-like_sf"/>
</dbReference>
<feature type="domain" description="Elongation factor P C-terminal" evidence="10">
    <location>
        <begin position="129"/>
        <end position="184"/>
    </location>
</feature>
<dbReference type="PANTHER" id="PTHR30053">
    <property type="entry name" value="ELONGATION FACTOR P"/>
    <property type="match status" value="1"/>
</dbReference>
<evidence type="ECO:0000256" key="3">
    <source>
        <dbReference type="ARBA" id="ARBA00009479"/>
    </source>
</evidence>
<dbReference type="InterPro" id="IPR012340">
    <property type="entry name" value="NA-bd_OB-fold"/>
</dbReference>
<comment type="function">
    <text evidence="7">Involved in peptide bond synthesis. Stimulates efficient translation and peptide-bond synthesis on native or reconstituted 70S ribosomes in vitro. Probably functions indirectly by altering the affinity of the ribosome for aminoacyl-tRNA, thus increasing their reactivity as acceptors for peptidyl transferase.</text>
</comment>
<proteinExistence type="inferred from homology"/>
<dbReference type="GO" id="GO:0005829">
    <property type="term" value="C:cytosol"/>
    <property type="evidence" value="ECO:0007669"/>
    <property type="project" value="UniProtKB-ARBA"/>
</dbReference>
<reference evidence="12 13" key="1">
    <citation type="journal article" date="2016" name="Nat. Commun.">
        <title>Thousands of microbial genomes shed light on interconnected biogeochemical processes in an aquifer system.</title>
        <authorList>
            <person name="Anantharaman K."/>
            <person name="Brown C.T."/>
            <person name="Hug L.A."/>
            <person name="Sharon I."/>
            <person name="Castelle C.J."/>
            <person name="Probst A.J."/>
            <person name="Thomas B.C."/>
            <person name="Singh A."/>
            <person name="Wilkins M.J."/>
            <person name="Karaoz U."/>
            <person name="Brodie E.L."/>
            <person name="Williams K.H."/>
            <person name="Hubbard S.S."/>
            <person name="Banfield J.F."/>
        </authorList>
    </citation>
    <scope>NUCLEOTIDE SEQUENCE [LARGE SCALE GENOMIC DNA]</scope>
</reference>
<dbReference type="NCBIfam" id="NF001810">
    <property type="entry name" value="PRK00529.1"/>
    <property type="match status" value="1"/>
</dbReference>
<dbReference type="Gene3D" id="2.40.50.140">
    <property type="entry name" value="Nucleic acid-binding proteins"/>
    <property type="match status" value="2"/>
</dbReference>
<evidence type="ECO:0000256" key="8">
    <source>
        <dbReference type="NCBIfam" id="TIGR00038"/>
    </source>
</evidence>
<dbReference type="CDD" id="cd05794">
    <property type="entry name" value="S1_EF-P_repeat_2"/>
    <property type="match status" value="1"/>
</dbReference>
<comment type="subcellular location">
    <subcellularLocation>
        <location evidence="1 7">Cytoplasm</location>
    </subcellularLocation>
</comment>
<dbReference type="InterPro" id="IPR014722">
    <property type="entry name" value="Rib_uL2_dom2"/>
</dbReference>
<keyword evidence="5 7" id="KW-0251">Elongation factor</keyword>
<dbReference type="InterPro" id="IPR001059">
    <property type="entry name" value="Transl_elong_P/YeiP_cen"/>
</dbReference>
<dbReference type="Proteomes" id="UP000179001">
    <property type="component" value="Unassembled WGS sequence"/>
</dbReference>
<comment type="pathway">
    <text evidence="2 7">Protein biosynthesis; polypeptide chain elongation.</text>
</comment>
<accession>A0A1F5T3Q4</accession>
<dbReference type="Pfam" id="PF01132">
    <property type="entry name" value="EFP"/>
    <property type="match status" value="1"/>
</dbReference>
<comment type="caution">
    <text evidence="12">The sequence shown here is derived from an EMBL/GenBank/DDBJ whole genome shotgun (WGS) entry which is preliminary data.</text>
</comment>
<name>A0A1F5T3Q4_9BACT</name>
<evidence type="ECO:0000256" key="7">
    <source>
        <dbReference type="HAMAP-Rule" id="MF_00141"/>
    </source>
</evidence>
<dbReference type="InterPro" id="IPR013185">
    <property type="entry name" value="Transl_elong_KOW-like"/>
</dbReference>
<dbReference type="SUPFAM" id="SSF50104">
    <property type="entry name" value="Translation proteins SH3-like domain"/>
    <property type="match status" value="1"/>
</dbReference>
<dbReference type="SMART" id="SM00841">
    <property type="entry name" value="Elong-fact-P_C"/>
    <property type="match status" value="1"/>
</dbReference>
<dbReference type="PIRSF" id="PIRSF005901">
    <property type="entry name" value="EF-P"/>
    <property type="match status" value="1"/>
</dbReference>
<dbReference type="Pfam" id="PF08207">
    <property type="entry name" value="EFP_N"/>
    <property type="match status" value="1"/>
</dbReference>
<dbReference type="SMART" id="SM01185">
    <property type="entry name" value="EFP"/>
    <property type="match status" value="1"/>
</dbReference>
<dbReference type="SUPFAM" id="SSF50249">
    <property type="entry name" value="Nucleic acid-binding proteins"/>
    <property type="match status" value="2"/>
</dbReference>
<evidence type="ECO:0000256" key="5">
    <source>
        <dbReference type="ARBA" id="ARBA00022768"/>
    </source>
</evidence>
<evidence type="ECO:0000313" key="13">
    <source>
        <dbReference type="Proteomes" id="UP000179001"/>
    </source>
</evidence>
<keyword evidence="4 7" id="KW-0963">Cytoplasm</keyword>
<feature type="domain" description="Translation elongation factor P/YeiP central" evidence="11">
    <location>
        <begin position="67"/>
        <end position="121"/>
    </location>
</feature>
<sequence length="185" mass="20313">MLDISQVKLGTVAKVDGEPYVVIWTQHVQMGRGGAILRVKIRNLLNGAVLEKTMKGADKWESADLERSKATYLYLAGTEVYFMDSNTYEQFSLDKENIGHSINYLVEGTSVDVLIFEGNPVSIQIPTKIKIKITEAPPGIKGDTAQGGSKLVTLETGHKISAPLFIKEGEEIIVNTETGLYVERA</sequence>
<dbReference type="GO" id="GO:0043043">
    <property type="term" value="P:peptide biosynthetic process"/>
    <property type="evidence" value="ECO:0007669"/>
    <property type="project" value="InterPro"/>
</dbReference>
<evidence type="ECO:0000259" key="10">
    <source>
        <dbReference type="SMART" id="SM00841"/>
    </source>
</evidence>
<dbReference type="HAMAP" id="MF_00141">
    <property type="entry name" value="EF_P"/>
    <property type="match status" value="1"/>
</dbReference>
<dbReference type="FunFam" id="2.40.50.140:FF:000009">
    <property type="entry name" value="Elongation factor P"/>
    <property type="match status" value="1"/>
</dbReference>
<evidence type="ECO:0000313" key="12">
    <source>
        <dbReference type="EMBL" id="OGF33373.1"/>
    </source>
</evidence>
<dbReference type="Pfam" id="PF09285">
    <property type="entry name" value="Elong-fact-P_C"/>
    <property type="match status" value="1"/>
</dbReference>
<dbReference type="FunFam" id="2.40.50.140:FF:000004">
    <property type="entry name" value="Elongation factor P"/>
    <property type="match status" value="1"/>
</dbReference>
<dbReference type="InterPro" id="IPR011768">
    <property type="entry name" value="Transl_elongation_fac_P"/>
</dbReference>
<dbReference type="PANTHER" id="PTHR30053:SF14">
    <property type="entry name" value="TRANSLATION ELONGATION FACTOR KOW-LIKE DOMAIN-CONTAINING PROTEIN"/>
    <property type="match status" value="1"/>
</dbReference>
<gene>
    <name evidence="7" type="primary">efp</name>
    <name evidence="12" type="ORF">A2478_01580</name>
</gene>
<dbReference type="UniPathway" id="UPA00345"/>
<dbReference type="NCBIfam" id="TIGR00038">
    <property type="entry name" value="efp"/>
    <property type="match status" value="1"/>
</dbReference>
<evidence type="ECO:0000256" key="6">
    <source>
        <dbReference type="ARBA" id="ARBA00022917"/>
    </source>
</evidence>
<dbReference type="InterPro" id="IPR020599">
    <property type="entry name" value="Transl_elong_fac_P/YeiP"/>
</dbReference>
<evidence type="ECO:0000256" key="9">
    <source>
        <dbReference type="RuleBase" id="RU004389"/>
    </source>
</evidence>
<keyword evidence="6 7" id="KW-0648">Protein biosynthesis</keyword>